<dbReference type="RefSeq" id="WP_084208533.1">
    <property type="nucleotide sequence ID" value="NZ_CP017114.1"/>
</dbReference>
<dbReference type="GeneID" id="43177752"/>
<organism evidence="1 2">
    <name type="scientific">Cobetia marina</name>
    <name type="common">Deleya marina</name>
    <dbReference type="NCBI Taxonomy" id="28258"/>
    <lineage>
        <taxon>Bacteria</taxon>
        <taxon>Pseudomonadati</taxon>
        <taxon>Pseudomonadota</taxon>
        <taxon>Gammaproteobacteria</taxon>
        <taxon>Oceanospirillales</taxon>
        <taxon>Halomonadaceae</taxon>
        <taxon>Cobetia</taxon>
    </lineage>
</organism>
<name>A0ABU9GAJ5_COBMA</name>
<comment type="caution">
    <text evidence="1">The sequence shown here is derived from an EMBL/GenBank/DDBJ whole genome shotgun (WGS) entry which is preliminary data.</text>
</comment>
<evidence type="ECO:0000313" key="1">
    <source>
        <dbReference type="EMBL" id="MEL0615260.1"/>
    </source>
</evidence>
<dbReference type="EMBL" id="JBAKAP010000001">
    <property type="protein sequence ID" value="MEL0615260.1"/>
    <property type="molecule type" value="Genomic_DNA"/>
</dbReference>
<proteinExistence type="predicted"/>
<reference evidence="1 2" key="1">
    <citation type="submission" date="2024-02" db="EMBL/GenBank/DDBJ databases">
        <title>Bacteria isolated from the canopy kelp, Nereocystis luetkeana.</title>
        <authorList>
            <person name="Pfister C.A."/>
            <person name="Younker I.T."/>
            <person name="Light S.H."/>
        </authorList>
    </citation>
    <scope>NUCLEOTIDE SEQUENCE [LARGE SCALE GENOMIC DNA]</scope>
    <source>
        <strain evidence="1 2">TI.5.07</strain>
    </source>
</reference>
<keyword evidence="2" id="KW-1185">Reference proteome</keyword>
<evidence type="ECO:0000313" key="2">
    <source>
        <dbReference type="Proteomes" id="UP001378242"/>
    </source>
</evidence>
<accession>A0ABU9GAJ5</accession>
<gene>
    <name evidence="1" type="ORF">V6243_00345</name>
</gene>
<sequence>MYRPFRSRGGSVESSRLAGHRLLVEAPMASSCREICWQLAGHGATLTLVERPGDDLALLCQLLPTPLGQRHRCLTLAVSDVTGESLCEQLLSITPASRPHTLVSLPGDGEWQLEAGRAMHVLHGSGWQPGVRQRVLECLSASLVTAGREELVEFILQPDGHLFAPVSACAHQHVRLHVPPLITGEESPLLMQLARHQGCHPISIERQVEQMVYPLCLLRAPGALARMRLRGGWALRRILGQPERMLDSGLEAIREALQRIVFRRQERRAVLGARRRGRGWGLQRPWAERAGNRA</sequence>
<dbReference type="Proteomes" id="UP001378242">
    <property type="component" value="Unassembled WGS sequence"/>
</dbReference>
<protein>
    <submittedName>
        <fullName evidence="1">Uncharacterized protein</fullName>
    </submittedName>
</protein>